<organism evidence="3 4">
    <name type="scientific">Trifolium medium</name>
    <dbReference type="NCBI Taxonomy" id="97028"/>
    <lineage>
        <taxon>Eukaryota</taxon>
        <taxon>Viridiplantae</taxon>
        <taxon>Streptophyta</taxon>
        <taxon>Embryophyta</taxon>
        <taxon>Tracheophyta</taxon>
        <taxon>Spermatophyta</taxon>
        <taxon>Magnoliopsida</taxon>
        <taxon>eudicotyledons</taxon>
        <taxon>Gunneridae</taxon>
        <taxon>Pentapetalae</taxon>
        <taxon>rosids</taxon>
        <taxon>fabids</taxon>
        <taxon>Fabales</taxon>
        <taxon>Fabaceae</taxon>
        <taxon>Papilionoideae</taxon>
        <taxon>50 kb inversion clade</taxon>
        <taxon>NPAAA clade</taxon>
        <taxon>Hologalegina</taxon>
        <taxon>IRL clade</taxon>
        <taxon>Trifolieae</taxon>
        <taxon>Trifolium</taxon>
    </lineage>
</organism>
<feature type="binding site" evidence="1">
    <location>
        <position position="13"/>
    </location>
    <ligand>
        <name>L-glutamate</name>
        <dbReference type="ChEBI" id="CHEBI:29985"/>
    </ligand>
</feature>
<dbReference type="Gene3D" id="3.60.20.40">
    <property type="match status" value="1"/>
</dbReference>
<dbReference type="GO" id="GO:0005886">
    <property type="term" value="C:plasma membrane"/>
    <property type="evidence" value="ECO:0007669"/>
    <property type="project" value="TreeGrafter"/>
</dbReference>
<proteinExistence type="predicted"/>
<evidence type="ECO:0000313" key="3">
    <source>
        <dbReference type="EMBL" id="MCH96734.1"/>
    </source>
</evidence>
<evidence type="ECO:0000256" key="1">
    <source>
        <dbReference type="PIRSR" id="PIRSR600101-2"/>
    </source>
</evidence>
<dbReference type="InterPro" id="IPR000101">
    <property type="entry name" value="GGT_peptidase"/>
</dbReference>
<accession>A0A392NDV1</accession>
<gene>
    <name evidence="3" type="ORF">A2U01_0017723</name>
</gene>
<reference evidence="3 4" key="1">
    <citation type="journal article" date="2018" name="Front. Plant Sci.">
        <title>Red Clover (Trifolium pratense) and Zigzag Clover (T. medium) - A Picture of Genomic Similarities and Differences.</title>
        <authorList>
            <person name="Dluhosova J."/>
            <person name="Istvanek J."/>
            <person name="Nedelnik J."/>
            <person name="Repkova J."/>
        </authorList>
    </citation>
    <scope>NUCLEOTIDE SEQUENCE [LARGE SCALE GENOMIC DNA]</scope>
    <source>
        <strain evidence="4">cv. 10/8</strain>
        <tissue evidence="3">Leaf</tissue>
    </source>
</reference>
<sequence length="136" mass="14781">DDQLVGVLGGSGGMSIIPAVTQVFVNHFILGMKPSDAVLRPRIYTKLIPDCVCYENVTAYNGDHIELSEESRFFLKERGHQLSESQGKAVTQLIVHTPKTPININRKIGENTNSHAKHGTLTAVSDPRKGGYPAAV</sequence>
<evidence type="ECO:0000256" key="2">
    <source>
        <dbReference type="SAM" id="MobiDB-lite"/>
    </source>
</evidence>
<feature type="region of interest" description="Disordered" evidence="2">
    <location>
        <begin position="104"/>
        <end position="136"/>
    </location>
</feature>
<dbReference type="EMBL" id="LXQA010033095">
    <property type="protein sequence ID" value="MCH96734.1"/>
    <property type="molecule type" value="Genomic_DNA"/>
</dbReference>
<dbReference type="InterPro" id="IPR043137">
    <property type="entry name" value="GGT_ssub_C"/>
</dbReference>
<evidence type="ECO:0000313" key="4">
    <source>
        <dbReference type="Proteomes" id="UP000265520"/>
    </source>
</evidence>
<dbReference type="InterPro" id="IPR029055">
    <property type="entry name" value="Ntn_hydrolases_N"/>
</dbReference>
<dbReference type="GO" id="GO:0006751">
    <property type="term" value="P:glutathione catabolic process"/>
    <property type="evidence" value="ECO:0007669"/>
    <property type="project" value="InterPro"/>
</dbReference>
<protein>
    <submittedName>
        <fullName evidence="3">Gamma-glutamyltranspeptidase 3-like</fullName>
    </submittedName>
</protein>
<dbReference type="SUPFAM" id="SSF56235">
    <property type="entry name" value="N-terminal nucleophile aminohydrolases (Ntn hydrolases)"/>
    <property type="match status" value="1"/>
</dbReference>
<dbReference type="PANTHER" id="PTHR11686:SF9">
    <property type="entry name" value="RE13973P"/>
    <property type="match status" value="1"/>
</dbReference>
<dbReference type="PANTHER" id="PTHR11686">
    <property type="entry name" value="GAMMA GLUTAMYL TRANSPEPTIDASE"/>
    <property type="match status" value="1"/>
</dbReference>
<keyword evidence="4" id="KW-1185">Reference proteome</keyword>
<name>A0A392NDV1_9FABA</name>
<dbReference type="Pfam" id="PF01019">
    <property type="entry name" value="G_glu_transpept"/>
    <property type="match status" value="1"/>
</dbReference>
<dbReference type="AlphaFoldDB" id="A0A392NDV1"/>
<dbReference type="GO" id="GO:0036374">
    <property type="term" value="F:glutathione hydrolase activity"/>
    <property type="evidence" value="ECO:0007669"/>
    <property type="project" value="InterPro"/>
</dbReference>
<comment type="caution">
    <text evidence="3">The sequence shown here is derived from an EMBL/GenBank/DDBJ whole genome shotgun (WGS) entry which is preliminary data.</text>
</comment>
<feature type="non-terminal residue" evidence="3">
    <location>
        <position position="1"/>
    </location>
</feature>
<dbReference type="Proteomes" id="UP000265520">
    <property type="component" value="Unassembled WGS sequence"/>
</dbReference>